<organism evidence="3 4">
    <name type="scientific">Psychromonas aquatilis</name>
    <dbReference type="NCBI Taxonomy" id="2005072"/>
    <lineage>
        <taxon>Bacteria</taxon>
        <taxon>Pseudomonadati</taxon>
        <taxon>Pseudomonadota</taxon>
        <taxon>Gammaproteobacteria</taxon>
        <taxon>Alteromonadales</taxon>
        <taxon>Psychromonadaceae</taxon>
        <taxon>Psychromonas</taxon>
    </lineage>
</organism>
<dbReference type="EMBL" id="JBAKAZ010000014">
    <property type="protein sequence ID" value="MEL0629078.1"/>
    <property type="molecule type" value="Genomic_DNA"/>
</dbReference>
<evidence type="ECO:0000256" key="2">
    <source>
        <dbReference type="SAM" id="SignalP"/>
    </source>
</evidence>
<comment type="caution">
    <text evidence="3">The sequence shown here is derived from an EMBL/GenBank/DDBJ whole genome shotgun (WGS) entry which is preliminary data.</text>
</comment>
<evidence type="ECO:0000313" key="3">
    <source>
        <dbReference type="EMBL" id="MEL0629078.1"/>
    </source>
</evidence>
<feature type="chain" id="PRO_5045609853" description="Nickel transport protein" evidence="2">
    <location>
        <begin position="22"/>
        <end position="199"/>
    </location>
</feature>
<keyword evidence="4" id="KW-1185">Reference proteome</keyword>
<dbReference type="PROSITE" id="PS51257">
    <property type="entry name" value="PROKAR_LIPOPROTEIN"/>
    <property type="match status" value="1"/>
</dbReference>
<proteinExistence type="predicted"/>
<accession>A0ABU9GP31</accession>
<gene>
    <name evidence="3" type="ORF">V6256_05610</name>
</gene>
<evidence type="ECO:0008006" key="5">
    <source>
        <dbReference type="Google" id="ProtNLM"/>
    </source>
</evidence>
<keyword evidence="2" id="KW-0732">Signal</keyword>
<dbReference type="RefSeq" id="WP_341597091.1">
    <property type="nucleotide sequence ID" value="NZ_JBAKAZ010000014.1"/>
</dbReference>
<evidence type="ECO:0000256" key="1">
    <source>
        <dbReference type="SAM" id="Phobius"/>
    </source>
</evidence>
<keyword evidence="1" id="KW-0472">Membrane</keyword>
<dbReference type="Proteomes" id="UP001369082">
    <property type="component" value="Unassembled WGS sequence"/>
</dbReference>
<protein>
    <recommendedName>
        <fullName evidence="5">Nickel transport protein</fullName>
    </recommendedName>
</protein>
<name>A0ABU9GP31_9GAMM</name>
<reference evidence="3 4" key="1">
    <citation type="submission" date="2024-02" db="EMBL/GenBank/DDBJ databases">
        <title>Bacteria isolated from the canopy kelp, Nereocystis luetkeana.</title>
        <authorList>
            <person name="Pfister C.A."/>
            <person name="Younker I.T."/>
            <person name="Light S.H."/>
        </authorList>
    </citation>
    <scope>NUCLEOTIDE SEQUENCE [LARGE SCALE GENOMIC DNA]</scope>
    <source>
        <strain evidence="3 4">TI.1.05</strain>
    </source>
</reference>
<sequence>MKWLIPVVTVLSLSISCHAIAHNVMGGVYAEGFEIEGEAGFSNGAMANPGTVVKVTDDAGNSLGEVLTDEEGAFVFTAKKHITHHFEINMGAGHVLKMQLPAEELPDNASDDLTSTSINNAVTNDTKQAADQKTSKNAQAVNTLLLEKAIAKQLKPLRREIQELKEKSGLRDIIGGIGYIFGLLGLVAFLRERKQKAKS</sequence>
<feature type="signal peptide" evidence="2">
    <location>
        <begin position="1"/>
        <end position="21"/>
    </location>
</feature>
<keyword evidence="1" id="KW-1133">Transmembrane helix</keyword>
<keyword evidence="1" id="KW-0812">Transmembrane</keyword>
<evidence type="ECO:0000313" key="4">
    <source>
        <dbReference type="Proteomes" id="UP001369082"/>
    </source>
</evidence>
<feature type="transmembrane region" description="Helical" evidence="1">
    <location>
        <begin position="173"/>
        <end position="190"/>
    </location>
</feature>